<dbReference type="GO" id="GO:0046872">
    <property type="term" value="F:metal ion binding"/>
    <property type="evidence" value="ECO:0007669"/>
    <property type="project" value="UniProtKB-KW"/>
</dbReference>
<evidence type="ECO:0000256" key="4">
    <source>
        <dbReference type="ARBA" id="ARBA00022741"/>
    </source>
</evidence>
<proteinExistence type="inferred from homology"/>
<dbReference type="GO" id="GO:0006189">
    <property type="term" value="P:'de novo' IMP biosynthetic process"/>
    <property type="evidence" value="ECO:0007669"/>
    <property type="project" value="InterPro"/>
</dbReference>
<feature type="domain" description="PurM-like N-terminal" evidence="8">
    <location>
        <begin position="68"/>
        <end position="183"/>
    </location>
</feature>
<evidence type="ECO:0000259" key="8">
    <source>
        <dbReference type="Pfam" id="PF00586"/>
    </source>
</evidence>
<dbReference type="Pfam" id="PF02769">
    <property type="entry name" value="AIRS_C"/>
    <property type="match status" value="2"/>
</dbReference>
<dbReference type="CDD" id="cd02204">
    <property type="entry name" value="PurL_repeat2"/>
    <property type="match status" value="1"/>
</dbReference>
<dbReference type="InterPro" id="IPR010074">
    <property type="entry name" value="PRibForGlyAmidine_synth_PurL"/>
</dbReference>
<keyword evidence="1" id="KW-0963">Cytoplasm</keyword>
<evidence type="ECO:0000256" key="6">
    <source>
        <dbReference type="ARBA" id="ARBA00022840"/>
    </source>
</evidence>
<evidence type="ECO:0000256" key="3">
    <source>
        <dbReference type="ARBA" id="ARBA00022723"/>
    </source>
</evidence>
<name>A0A3B1BXY6_9ZZZZ</name>
<dbReference type="CDD" id="cd02203">
    <property type="entry name" value="PurL_repeat1"/>
    <property type="match status" value="1"/>
</dbReference>
<keyword evidence="5" id="KW-0658">Purine biosynthesis</keyword>
<dbReference type="HAMAP" id="MF_00420">
    <property type="entry name" value="PurL_2"/>
    <property type="match status" value="1"/>
</dbReference>
<dbReference type="InterPro" id="IPR010918">
    <property type="entry name" value="PurM-like_C_dom"/>
</dbReference>
<keyword evidence="4" id="KW-0547">Nucleotide-binding</keyword>
<evidence type="ECO:0000256" key="7">
    <source>
        <dbReference type="ARBA" id="ARBA00022842"/>
    </source>
</evidence>
<dbReference type="AlphaFoldDB" id="A0A3B1BXY6"/>
<feature type="domain" description="PurM-like C-terminal" evidence="9">
    <location>
        <begin position="566"/>
        <end position="709"/>
    </location>
</feature>
<dbReference type="InterPro" id="IPR036676">
    <property type="entry name" value="PurM-like_C_sf"/>
</dbReference>
<evidence type="ECO:0000256" key="1">
    <source>
        <dbReference type="ARBA" id="ARBA00022490"/>
    </source>
</evidence>
<evidence type="ECO:0000259" key="10">
    <source>
        <dbReference type="Pfam" id="PF18072"/>
    </source>
</evidence>
<reference evidence="11" key="1">
    <citation type="submission" date="2018-06" db="EMBL/GenBank/DDBJ databases">
        <authorList>
            <person name="Zhirakovskaya E."/>
        </authorList>
    </citation>
    <scope>NUCLEOTIDE SEQUENCE</scope>
</reference>
<organism evidence="11">
    <name type="scientific">hydrothermal vent metagenome</name>
    <dbReference type="NCBI Taxonomy" id="652676"/>
    <lineage>
        <taxon>unclassified sequences</taxon>
        <taxon>metagenomes</taxon>
        <taxon>ecological metagenomes</taxon>
    </lineage>
</organism>
<gene>
    <name evidence="11" type="ORF">MNBD_NITROSPINAE01-1762</name>
</gene>
<evidence type="ECO:0000256" key="2">
    <source>
        <dbReference type="ARBA" id="ARBA00022598"/>
    </source>
</evidence>
<evidence type="ECO:0000313" key="11">
    <source>
        <dbReference type="EMBL" id="VAX22809.1"/>
    </source>
</evidence>
<dbReference type="Pfam" id="PF00586">
    <property type="entry name" value="AIRS"/>
    <property type="match status" value="2"/>
</dbReference>
<dbReference type="SUPFAM" id="SSF55326">
    <property type="entry name" value="PurM N-terminal domain-like"/>
    <property type="match status" value="2"/>
</dbReference>
<dbReference type="Gene3D" id="3.90.650.10">
    <property type="entry name" value="PurM-like C-terminal domain"/>
    <property type="match status" value="2"/>
</dbReference>
<keyword evidence="2 11" id="KW-0436">Ligase</keyword>
<dbReference type="GO" id="GO:0004642">
    <property type="term" value="F:phosphoribosylformylglycinamidine synthase activity"/>
    <property type="evidence" value="ECO:0007669"/>
    <property type="project" value="UniProtKB-EC"/>
</dbReference>
<dbReference type="FunFam" id="3.30.1330.10:FF:000004">
    <property type="entry name" value="Phosphoribosylformylglycinamidine synthase subunit PurL"/>
    <property type="match status" value="1"/>
</dbReference>
<dbReference type="PANTHER" id="PTHR43555">
    <property type="entry name" value="PHOSPHORIBOSYLFORMYLGLYCINAMIDINE SYNTHASE SUBUNIT PURL"/>
    <property type="match status" value="1"/>
</dbReference>
<feature type="domain" description="PurM-like N-terminal" evidence="8">
    <location>
        <begin position="433"/>
        <end position="551"/>
    </location>
</feature>
<dbReference type="EC" id="6.3.5.3" evidence="11"/>
<protein>
    <submittedName>
        <fullName evidence="11">Phosphoribosylformylglycinamidine synthase, synthetase subunit</fullName>
        <ecNumber evidence="11">6.3.5.3</ecNumber>
    </submittedName>
</protein>
<dbReference type="Gene3D" id="3.30.1330.10">
    <property type="entry name" value="PurM-like, N-terminal domain"/>
    <property type="match status" value="2"/>
</dbReference>
<sequence>MIDIKQIESHGLTTDEFDLALEILNRMPNMLELGVFSVMWSEHCSYKSSKIHLGKFPTDGPQVIEGPGENAGVVDIGDGLAVVFKMESHNHPSYIEPYQGAATGVGGILRDIFTMGARPAASLNSIRFGEITHPKTRYLVDGVVAGIAGYGNCVGVPTIGGETVFHKSYNGNCLVNAFNLGIVKKDKIFLGKAEGAGNPVIYAGAKTGRDGIHGATMASEEFNEGSEEKRPTVQVGDPFTEKLLIEACLELFKTDYVVGIQDMGAAGLTSSSFEMAGRSGSGVEMDLLKVPRREEGMTPYEVMLSESQERMLIVCHKGTEDKVCDIYKKWGLSAEVVGKVTNDGFVRLREGEKIVAELPAAPLAQKAPAYSRLAMPPEDLAEKQKLDIDKIPQPADLAKTLADMLAGPNLCSKAWVYRQYDHMVRTDTIEMPGSDASVIRIKDTTKAVAMSLDCNSRYCYLDPYEGGKQAVAEATRNVAVCGATPLAITDCLNFGSPEKQEVMWQFIKAIEGMSTACLALGAPVVSGNVSLYNQTGDQAIHPTPAVGAVGLLEDYTKLVNRFFKNEGDTIILLGETLPEIGGSEYLSYIHEIERGSPPKVDLEQEAALQKLLIKLADKRLVASMSDISDGGLAVCLAGCCFNKSNSGKIGFNVSLGSKIRPDVLLFSETQSRVIASCTKENVDKLLKAAKDAGVPAEAIGQVSSGEIKITVNQKAVVQTKTISLMEPWANALPNLMK</sequence>
<feature type="domain" description="PurM-like C-terminal" evidence="9">
    <location>
        <begin position="196"/>
        <end position="346"/>
    </location>
</feature>
<dbReference type="PIRSF" id="PIRSF001587">
    <property type="entry name" value="FGAM_synthase_II"/>
    <property type="match status" value="1"/>
</dbReference>
<dbReference type="InterPro" id="IPR036921">
    <property type="entry name" value="PurM-like_N_sf"/>
</dbReference>
<evidence type="ECO:0000259" key="9">
    <source>
        <dbReference type="Pfam" id="PF02769"/>
    </source>
</evidence>
<accession>A0A3B1BXY6</accession>
<dbReference type="InterPro" id="IPR016188">
    <property type="entry name" value="PurM-like_N"/>
</dbReference>
<dbReference type="GO" id="GO:0005524">
    <property type="term" value="F:ATP binding"/>
    <property type="evidence" value="ECO:0007669"/>
    <property type="project" value="UniProtKB-KW"/>
</dbReference>
<dbReference type="PANTHER" id="PTHR43555:SF1">
    <property type="entry name" value="PHOSPHORIBOSYLFORMYLGLYCINAMIDINE SYNTHASE SUBUNIT PURL"/>
    <property type="match status" value="1"/>
</dbReference>
<keyword evidence="6" id="KW-0067">ATP-binding</keyword>
<dbReference type="NCBIfam" id="NF002290">
    <property type="entry name" value="PRK01213.1"/>
    <property type="match status" value="1"/>
</dbReference>
<dbReference type="EMBL" id="UOGC01000142">
    <property type="protein sequence ID" value="VAX22809.1"/>
    <property type="molecule type" value="Genomic_DNA"/>
</dbReference>
<dbReference type="SUPFAM" id="SSF56042">
    <property type="entry name" value="PurM C-terminal domain-like"/>
    <property type="match status" value="2"/>
</dbReference>
<keyword evidence="3" id="KW-0479">Metal-binding</keyword>
<dbReference type="NCBIfam" id="TIGR01736">
    <property type="entry name" value="FGAM_synth_II"/>
    <property type="match status" value="1"/>
</dbReference>
<keyword evidence="7" id="KW-0460">Magnesium</keyword>
<feature type="domain" description="Phosphoribosylformylglycinamidine synthase linker" evidence="10">
    <location>
        <begin position="5"/>
        <end position="47"/>
    </location>
</feature>
<evidence type="ECO:0000256" key="5">
    <source>
        <dbReference type="ARBA" id="ARBA00022755"/>
    </source>
</evidence>
<dbReference type="Pfam" id="PF18072">
    <property type="entry name" value="FGAR-AT_linker"/>
    <property type="match status" value="1"/>
</dbReference>
<dbReference type="InterPro" id="IPR041609">
    <property type="entry name" value="PurL_linker"/>
</dbReference>